<keyword evidence="14 15" id="KW-0472">Membrane</keyword>
<dbReference type="Pfam" id="PF02518">
    <property type="entry name" value="HATPase_c"/>
    <property type="match status" value="1"/>
</dbReference>
<keyword evidence="9" id="KW-0547">Nucleotide-binding</keyword>
<keyword evidence="13" id="KW-0902">Two-component regulatory system</keyword>
<comment type="catalytic activity">
    <reaction evidence="1">
        <text>ATP + protein L-histidine = ADP + protein N-phospho-L-histidine.</text>
        <dbReference type="EC" id="2.7.13.3"/>
    </reaction>
</comment>
<keyword evidence="11 18" id="KW-0067">ATP-binding</keyword>
<proteinExistence type="predicted"/>
<evidence type="ECO:0000259" key="16">
    <source>
        <dbReference type="PROSITE" id="PS50109"/>
    </source>
</evidence>
<dbReference type="SMART" id="SM00304">
    <property type="entry name" value="HAMP"/>
    <property type="match status" value="1"/>
</dbReference>
<evidence type="ECO:0000256" key="9">
    <source>
        <dbReference type="ARBA" id="ARBA00022741"/>
    </source>
</evidence>
<dbReference type="Gene3D" id="6.10.340.10">
    <property type="match status" value="1"/>
</dbReference>
<feature type="transmembrane region" description="Helical" evidence="15">
    <location>
        <begin position="18"/>
        <end position="42"/>
    </location>
</feature>
<dbReference type="SMART" id="SM00387">
    <property type="entry name" value="HATPase_c"/>
    <property type="match status" value="1"/>
</dbReference>
<evidence type="ECO:0000256" key="7">
    <source>
        <dbReference type="ARBA" id="ARBA00022679"/>
    </source>
</evidence>
<dbReference type="InterPro" id="IPR003660">
    <property type="entry name" value="HAMP_dom"/>
</dbReference>
<keyword evidence="6" id="KW-0597">Phosphoprotein</keyword>
<protein>
    <recommendedName>
        <fullName evidence="3">histidine kinase</fullName>
        <ecNumber evidence="3">2.7.13.3</ecNumber>
    </recommendedName>
</protein>
<dbReference type="PRINTS" id="PR00344">
    <property type="entry name" value="BCTRLSENSOR"/>
</dbReference>
<dbReference type="SUPFAM" id="SSF47384">
    <property type="entry name" value="Homodimeric domain of signal transducing histidine kinase"/>
    <property type="match status" value="1"/>
</dbReference>
<gene>
    <name evidence="18" type="ORF">NFC81_03505</name>
</gene>
<keyword evidence="4" id="KW-1003">Cell membrane</keyword>
<organism evidence="18">
    <name type="scientific">Salinispirillum sp. LH 10-3-1</name>
    <dbReference type="NCBI Taxonomy" id="2952525"/>
    <lineage>
        <taxon>Bacteria</taxon>
        <taxon>Pseudomonadati</taxon>
        <taxon>Pseudomonadota</taxon>
        <taxon>Gammaproteobacteria</taxon>
        <taxon>Oceanospirillales</taxon>
        <taxon>Saccharospirillaceae</taxon>
        <taxon>Salinispirillum</taxon>
    </lineage>
</organism>
<dbReference type="InterPro" id="IPR050980">
    <property type="entry name" value="2C_sensor_his_kinase"/>
</dbReference>
<dbReference type="SUPFAM" id="SSF55874">
    <property type="entry name" value="ATPase domain of HSP90 chaperone/DNA topoisomerase II/histidine kinase"/>
    <property type="match status" value="1"/>
</dbReference>
<dbReference type="InterPro" id="IPR003594">
    <property type="entry name" value="HATPase_dom"/>
</dbReference>
<dbReference type="EC" id="2.7.13.3" evidence="3"/>
<evidence type="ECO:0000259" key="17">
    <source>
        <dbReference type="PROSITE" id="PS50885"/>
    </source>
</evidence>
<dbReference type="AlphaFoldDB" id="A0AB38YHQ0"/>
<keyword evidence="8 15" id="KW-0812">Transmembrane</keyword>
<dbReference type="InterPro" id="IPR005467">
    <property type="entry name" value="His_kinase_dom"/>
</dbReference>
<evidence type="ECO:0000313" key="18">
    <source>
        <dbReference type="EMBL" id="WLD58867.1"/>
    </source>
</evidence>
<dbReference type="PANTHER" id="PTHR44936:SF5">
    <property type="entry name" value="SENSOR HISTIDINE KINASE ENVZ"/>
    <property type="match status" value="1"/>
</dbReference>
<dbReference type="InterPro" id="IPR004358">
    <property type="entry name" value="Sig_transdc_His_kin-like_C"/>
</dbReference>
<evidence type="ECO:0000256" key="10">
    <source>
        <dbReference type="ARBA" id="ARBA00022777"/>
    </source>
</evidence>
<sequence length="488" mass="54139">MTNAAEKSPLWRLMPSSLIARLLIVMVAGVSTAQIVTSAIWAGQVSSDAKQSLSESVRYLALSMASTVQYFSALPDNVRPIVLDQQREIGGSRYFLNLNQNPITLPEQMSHSLRSLILEEVNAVLADELGVNDVQSALVMPEHAVVFTNGTLLTDLPDRWIRQSLVLEPRPAPLLVSQVKLRDGSWMYIATLLPDPYILDKTRALTGERWLSLLLSLLIVGVLSVWFVRWQTRPLADLAAAADAFGRGMDHAPLQDSGLRELDATARAFGVMESRIQRYMTDRERLFGAISHDLRTPITRLKLRTELLEDGQLQQEFNEDLDELELMVKGALQSVRDSDIHEDPHAIDLSRLLQKLARDNTLAGHPVTVRIASQPNFIGKPLALKRCLSNLIDNAVFYGERADIILEANTSHLVIRILDNGPGISDDDMKKLFEPYTRLAHGRHLNKNGMGLGLGIARAIIHGHGGELELHNRTTGGLEVRVVLPLSN</sequence>
<keyword evidence="5" id="KW-0997">Cell inner membrane</keyword>
<evidence type="ECO:0000256" key="8">
    <source>
        <dbReference type="ARBA" id="ARBA00022692"/>
    </source>
</evidence>
<dbReference type="InterPro" id="IPR036097">
    <property type="entry name" value="HisK_dim/P_sf"/>
</dbReference>
<dbReference type="RefSeq" id="WP_304996153.1">
    <property type="nucleotide sequence ID" value="NZ_CP101717.1"/>
</dbReference>
<dbReference type="PROSITE" id="PS50885">
    <property type="entry name" value="HAMP"/>
    <property type="match status" value="1"/>
</dbReference>
<dbReference type="InterPro" id="IPR003661">
    <property type="entry name" value="HisK_dim/P_dom"/>
</dbReference>
<dbReference type="PROSITE" id="PS50109">
    <property type="entry name" value="HIS_KIN"/>
    <property type="match status" value="1"/>
</dbReference>
<dbReference type="CDD" id="cd00075">
    <property type="entry name" value="HATPase"/>
    <property type="match status" value="1"/>
</dbReference>
<reference evidence="18" key="1">
    <citation type="submission" date="2022-07" db="EMBL/GenBank/DDBJ databases">
        <title>Complete genome sequence of Salinispirillum sp. LH10-3-1 capable of multiple carbohydrate inversion isolated from a soda lake.</title>
        <authorList>
            <person name="Liu J."/>
            <person name="Zhai Y."/>
            <person name="Zhang H."/>
            <person name="Yang H."/>
            <person name="Qu J."/>
            <person name="Li J."/>
        </authorList>
    </citation>
    <scope>NUCLEOTIDE SEQUENCE</scope>
    <source>
        <strain evidence="18">LH 10-3-1</strain>
    </source>
</reference>
<dbReference type="Gene3D" id="3.30.565.10">
    <property type="entry name" value="Histidine kinase-like ATPase, C-terminal domain"/>
    <property type="match status" value="1"/>
</dbReference>
<evidence type="ECO:0000256" key="13">
    <source>
        <dbReference type="ARBA" id="ARBA00023012"/>
    </source>
</evidence>
<dbReference type="Pfam" id="PF00672">
    <property type="entry name" value="HAMP"/>
    <property type="match status" value="1"/>
</dbReference>
<feature type="domain" description="Histidine kinase" evidence="16">
    <location>
        <begin position="289"/>
        <end position="488"/>
    </location>
</feature>
<comment type="subcellular location">
    <subcellularLocation>
        <location evidence="2">Cell inner membrane</location>
        <topology evidence="2">Multi-pass membrane protein</topology>
    </subcellularLocation>
</comment>
<evidence type="ECO:0000256" key="11">
    <source>
        <dbReference type="ARBA" id="ARBA00022840"/>
    </source>
</evidence>
<keyword evidence="7" id="KW-0808">Transferase</keyword>
<dbReference type="CDD" id="cd00082">
    <property type="entry name" value="HisKA"/>
    <property type="match status" value="1"/>
</dbReference>
<evidence type="ECO:0000256" key="14">
    <source>
        <dbReference type="ARBA" id="ARBA00023136"/>
    </source>
</evidence>
<dbReference type="SMART" id="SM00388">
    <property type="entry name" value="HisKA"/>
    <property type="match status" value="1"/>
</dbReference>
<evidence type="ECO:0000256" key="5">
    <source>
        <dbReference type="ARBA" id="ARBA00022519"/>
    </source>
</evidence>
<dbReference type="GO" id="GO:0005524">
    <property type="term" value="F:ATP binding"/>
    <property type="evidence" value="ECO:0007669"/>
    <property type="project" value="UniProtKB-KW"/>
</dbReference>
<evidence type="ECO:0000256" key="2">
    <source>
        <dbReference type="ARBA" id="ARBA00004429"/>
    </source>
</evidence>
<evidence type="ECO:0000256" key="1">
    <source>
        <dbReference type="ARBA" id="ARBA00000085"/>
    </source>
</evidence>
<evidence type="ECO:0000256" key="12">
    <source>
        <dbReference type="ARBA" id="ARBA00022989"/>
    </source>
</evidence>
<keyword evidence="10" id="KW-0418">Kinase</keyword>
<feature type="domain" description="HAMP" evidence="17">
    <location>
        <begin position="229"/>
        <end position="281"/>
    </location>
</feature>
<dbReference type="GO" id="GO:0000155">
    <property type="term" value="F:phosphorelay sensor kinase activity"/>
    <property type="evidence" value="ECO:0007669"/>
    <property type="project" value="InterPro"/>
</dbReference>
<evidence type="ECO:0000256" key="3">
    <source>
        <dbReference type="ARBA" id="ARBA00012438"/>
    </source>
</evidence>
<dbReference type="InterPro" id="IPR036890">
    <property type="entry name" value="HATPase_C_sf"/>
</dbReference>
<dbReference type="EMBL" id="CP101717">
    <property type="protein sequence ID" value="WLD58867.1"/>
    <property type="molecule type" value="Genomic_DNA"/>
</dbReference>
<evidence type="ECO:0000256" key="4">
    <source>
        <dbReference type="ARBA" id="ARBA00022475"/>
    </source>
</evidence>
<evidence type="ECO:0000256" key="15">
    <source>
        <dbReference type="SAM" id="Phobius"/>
    </source>
</evidence>
<keyword evidence="12 15" id="KW-1133">Transmembrane helix</keyword>
<accession>A0AB38YHQ0</accession>
<dbReference type="Pfam" id="PF00512">
    <property type="entry name" value="HisKA"/>
    <property type="match status" value="1"/>
</dbReference>
<feature type="transmembrane region" description="Helical" evidence="15">
    <location>
        <begin position="210"/>
        <end position="228"/>
    </location>
</feature>
<dbReference type="PANTHER" id="PTHR44936">
    <property type="entry name" value="SENSOR PROTEIN CREC"/>
    <property type="match status" value="1"/>
</dbReference>
<evidence type="ECO:0000256" key="6">
    <source>
        <dbReference type="ARBA" id="ARBA00022553"/>
    </source>
</evidence>
<dbReference type="Gene3D" id="1.10.287.130">
    <property type="match status" value="1"/>
</dbReference>
<name>A0AB38YHQ0_9GAMM</name>
<dbReference type="GO" id="GO:0005886">
    <property type="term" value="C:plasma membrane"/>
    <property type="evidence" value="ECO:0007669"/>
    <property type="project" value="UniProtKB-SubCell"/>
</dbReference>